<sequence length="519" mass="54768">MSFRISRRALLAASVSIAIAAPLTAPAATLGGAQNVILFISDGASWGTWDMASYWATGQKNGQSYADFDIKLGMTTTPLNTSTTPKNTGVPEVFYDPAKAWDATASTGNYGGRPSHFEGYDYIKRDYTDSAAAGTALATGEKTYNSAIDYDDFGAPLAYVSEQLKEELGKAVGVVSSVPYSHATPATFAAQNINRNNYGEIASFMVNEGVVDLVMGGGHPLYDSNGELRATPRFANETGGGGGYTPESVWTALNDGTAGMTLIETRAEFEALADGTLTVDGRLFGLAQTGDTLQQGRTLGVQGADAATPSGVAYNPDVPTLETMTKGALNHLGKDDDGFFVMIEGGAVDWAAHANQTDRIIEEQVDFDNSVSAAIDWVNANSSWDETLMVILTDHGNAMPMGPNSDTIAFEPIQNNGQGVLPGVMWHYGTHTNENTRMWAHGAGADLFLSEIVGQDPGLVQFTGHNADGSYIENTAVYRVIAQATGLNDVAPVPLPAGVWLFGTGLALLAGFGRKARKA</sequence>
<feature type="active site" description="Phosphoserine intermediate" evidence="2">
    <location>
        <position position="130"/>
    </location>
</feature>
<dbReference type="Pfam" id="PF00245">
    <property type="entry name" value="Alk_phosphatase"/>
    <property type="match status" value="1"/>
</dbReference>
<feature type="chain" id="PRO_5021006337" evidence="6">
    <location>
        <begin position="21"/>
        <end position="519"/>
    </location>
</feature>
<feature type="signal peptide" evidence="6">
    <location>
        <begin position="1"/>
        <end position="20"/>
    </location>
</feature>
<dbReference type="GO" id="GO:0046872">
    <property type="term" value="F:metal ion binding"/>
    <property type="evidence" value="ECO:0007669"/>
    <property type="project" value="UniProtKB-KW"/>
</dbReference>
<keyword evidence="6" id="KW-0732">Signal</keyword>
<feature type="transmembrane region" description="Helical" evidence="5">
    <location>
        <begin position="493"/>
        <end position="513"/>
    </location>
</feature>
<evidence type="ECO:0000256" key="4">
    <source>
        <dbReference type="RuleBase" id="RU003946"/>
    </source>
</evidence>
<dbReference type="CDD" id="cd16012">
    <property type="entry name" value="ALP"/>
    <property type="match status" value="1"/>
</dbReference>
<evidence type="ECO:0000256" key="1">
    <source>
        <dbReference type="ARBA" id="ARBA00022553"/>
    </source>
</evidence>
<protein>
    <submittedName>
        <fullName evidence="7">Alkaline phosphatase</fullName>
    </submittedName>
</protein>
<keyword evidence="5" id="KW-0812">Transmembrane</keyword>
<keyword evidence="5" id="KW-1133">Transmembrane helix</keyword>
<comment type="cofactor">
    <cofactor evidence="3">
        <name>Zn(2+)</name>
        <dbReference type="ChEBI" id="CHEBI:29105"/>
    </cofactor>
    <text evidence="3">Binds 2 Zn(2+) ions.</text>
</comment>
<evidence type="ECO:0000256" key="2">
    <source>
        <dbReference type="PIRSR" id="PIRSR601952-1"/>
    </source>
</evidence>
<dbReference type="AlphaFoldDB" id="A0A4R2KU75"/>
<organism evidence="7 8">
    <name type="scientific">Rhodovulum euryhalinum</name>
    <dbReference type="NCBI Taxonomy" id="35805"/>
    <lineage>
        <taxon>Bacteria</taxon>
        <taxon>Pseudomonadati</taxon>
        <taxon>Pseudomonadota</taxon>
        <taxon>Alphaproteobacteria</taxon>
        <taxon>Rhodobacterales</taxon>
        <taxon>Paracoccaceae</taxon>
        <taxon>Rhodovulum</taxon>
    </lineage>
</organism>
<dbReference type="InterPro" id="IPR017850">
    <property type="entry name" value="Alkaline_phosphatase_core_sf"/>
</dbReference>
<feature type="binding site" evidence="3">
    <location>
        <position position="344"/>
    </location>
    <ligand>
        <name>Mg(2+)</name>
        <dbReference type="ChEBI" id="CHEBI:18420"/>
    </ligand>
</feature>
<dbReference type="PANTHER" id="PTHR11596:SF5">
    <property type="entry name" value="ALKALINE PHOSPHATASE"/>
    <property type="match status" value="1"/>
</dbReference>
<dbReference type="SMART" id="SM00098">
    <property type="entry name" value="alkPPc"/>
    <property type="match status" value="1"/>
</dbReference>
<dbReference type="InterPro" id="IPR001952">
    <property type="entry name" value="Alkaline_phosphatase"/>
</dbReference>
<dbReference type="PROSITE" id="PS51318">
    <property type="entry name" value="TAT"/>
    <property type="match status" value="1"/>
</dbReference>
<dbReference type="EMBL" id="SLWW01000010">
    <property type="protein sequence ID" value="TCO70265.1"/>
    <property type="molecule type" value="Genomic_DNA"/>
</dbReference>
<keyword evidence="1" id="KW-0597">Phosphoprotein</keyword>
<feature type="binding site" evidence="3">
    <location>
        <position position="349"/>
    </location>
    <ligand>
        <name>Zn(2+)</name>
        <dbReference type="ChEBI" id="CHEBI:29105"/>
        <label>1</label>
    </ligand>
</feature>
<dbReference type="GO" id="GO:0004035">
    <property type="term" value="F:alkaline phosphatase activity"/>
    <property type="evidence" value="ECO:0007669"/>
    <property type="project" value="TreeGrafter"/>
</dbReference>
<proteinExistence type="inferred from homology"/>
<accession>A0A4R2KU75</accession>
<dbReference type="OrthoDB" id="9794455at2"/>
<evidence type="ECO:0000313" key="8">
    <source>
        <dbReference type="Proteomes" id="UP000295142"/>
    </source>
</evidence>
<feature type="binding site" evidence="3">
    <location>
        <position position="353"/>
    </location>
    <ligand>
        <name>Zn(2+)</name>
        <dbReference type="ChEBI" id="CHEBI:29105"/>
        <label>1</label>
    </ligand>
</feature>
<feature type="binding site" evidence="3">
    <location>
        <position position="395"/>
    </location>
    <ligand>
        <name>Zn(2+)</name>
        <dbReference type="ChEBI" id="CHEBI:29105"/>
        <label>2</label>
    </ligand>
</feature>
<keyword evidence="3" id="KW-0862">Zinc</keyword>
<evidence type="ECO:0000256" key="3">
    <source>
        <dbReference type="PIRSR" id="PIRSR601952-2"/>
    </source>
</evidence>
<keyword evidence="3" id="KW-0479">Metal-binding</keyword>
<evidence type="ECO:0000256" key="6">
    <source>
        <dbReference type="SAM" id="SignalP"/>
    </source>
</evidence>
<feature type="binding site" evidence="3">
    <location>
        <position position="184"/>
    </location>
    <ligand>
        <name>Mg(2+)</name>
        <dbReference type="ChEBI" id="CHEBI:18420"/>
    </ligand>
</feature>
<keyword evidence="5" id="KW-0472">Membrane</keyword>
<keyword evidence="8" id="KW-1185">Reference proteome</keyword>
<dbReference type="InterPro" id="IPR006311">
    <property type="entry name" value="TAT_signal"/>
</dbReference>
<keyword evidence="3" id="KW-0460">Magnesium</keyword>
<dbReference type="RefSeq" id="WP_132545457.1">
    <property type="nucleotide sequence ID" value="NZ_SLWW01000010.1"/>
</dbReference>
<comment type="caution">
    <text evidence="7">The sequence shown here is derived from an EMBL/GenBank/DDBJ whole genome shotgun (WGS) entry which is preliminary data.</text>
</comment>
<dbReference type="SUPFAM" id="SSF53649">
    <property type="entry name" value="Alkaline phosphatase-like"/>
    <property type="match status" value="1"/>
</dbReference>
<evidence type="ECO:0000256" key="5">
    <source>
        <dbReference type="SAM" id="Phobius"/>
    </source>
</evidence>
<dbReference type="PRINTS" id="PR00113">
    <property type="entry name" value="ALKPHPHTASE"/>
</dbReference>
<comment type="similarity">
    <text evidence="4">Belongs to the alkaline phosphatase family.</text>
</comment>
<dbReference type="PANTHER" id="PTHR11596">
    <property type="entry name" value="ALKALINE PHOSPHATASE"/>
    <property type="match status" value="1"/>
</dbReference>
<feature type="binding site" evidence="3">
    <location>
        <position position="394"/>
    </location>
    <ligand>
        <name>Zn(2+)</name>
        <dbReference type="ChEBI" id="CHEBI:29105"/>
        <label>2</label>
    </ligand>
</feature>
<reference evidence="7 8" key="1">
    <citation type="submission" date="2019-03" db="EMBL/GenBank/DDBJ databases">
        <title>Genomic Encyclopedia of Type Strains, Phase IV (KMG-IV): sequencing the most valuable type-strain genomes for metagenomic binning, comparative biology and taxonomic classification.</title>
        <authorList>
            <person name="Goeker M."/>
        </authorList>
    </citation>
    <scope>NUCLEOTIDE SEQUENCE [LARGE SCALE GENOMIC DNA]</scope>
    <source>
        <strain evidence="7 8">DSM 4868</strain>
    </source>
</reference>
<comment type="cofactor">
    <cofactor evidence="3">
        <name>Mg(2+)</name>
        <dbReference type="ChEBI" id="CHEBI:18420"/>
    </cofactor>
    <text evidence="3">Binds 1 Mg(2+) ion.</text>
</comment>
<gene>
    <name evidence="7" type="ORF">EV655_11029</name>
</gene>
<evidence type="ECO:0000313" key="7">
    <source>
        <dbReference type="EMBL" id="TCO70265.1"/>
    </source>
</evidence>
<dbReference type="Proteomes" id="UP000295142">
    <property type="component" value="Unassembled WGS sequence"/>
</dbReference>
<feature type="binding site" evidence="3">
    <location>
        <position position="182"/>
    </location>
    <ligand>
        <name>Mg(2+)</name>
        <dbReference type="ChEBI" id="CHEBI:18420"/>
    </ligand>
</feature>
<name>A0A4R2KU75_9RHOB</name>
<dbReference type="Gene3D" id="3.40.720.10">
    <property type="entry name" value="Alkaline Phosphatase, subunit A"/>
    <property type="match status" value="1"/>
</dbReference>